<keyword evidence="4" id="KW-1185">Reference proteome</keyword>
<accession>A0ABX0NHN6</accession>
<dbReference type="Gene3D" id="3.40.190.10">
    <property type="entry name" value="Periplasmic binding protein-like II"/>
    <property type="match status" value="2"/>
</dbReference>
<dbReference type="Pfam" id="PF00497">
    <property type="entry name" value="SBP_bac_3"/>
    <property type="match status" value="1"/>
</dbReference>
<dbReference type="EMBL" id="WHJG01000038">
    <property type="protein sequence ID" value="NHZ82819.1"/>
    <property type="molecule type" value="Genomic_DNA"/>
</dbReference>
<dbReference type="RefSeq" id="WP_167091448.1">
    <property type="nucleotide sequence ID" value="NZ_WHJG01000038.1"/>
</dbReference>
<dbReference type="PANTHER" id="PTHR35936:SF19">
    <property type="entry name" value="AMINO-ACID-BINDING PROTEIN YXEM-RELATED"/>
    <property type="match status" value="1"/>
</dbReference>
<organism evidence="3 4">
    <name type="scientific">Massilia frigida</name>
    <dbReference type="NCBI Taxonomy" id="2609281"/>
    <lineage>
        <taxon>Bacteria</taxon>
        <taxon>Pseudomonadati</taxon>
        <taxon>Pseudomonadota</taxon>
        <taxon>Betaproteobacteria</taxon>
        <taxon>Burkholderiales</taxon>
        <taxon>Oxalobacteraceae</taxon>
        <taxon>Telluria group</taxon>
        <taxon>Massilia</taxon>
    </lineage>
</organism>
<dbReference type="InterPro" id="IPR001638">
    <property type="entry name" value="Solute-binding_3/MltF_N"/>
</dbReference>
<dbReference type="SMART" id="SM00062">
    <property type="entry name" value="PBPb"/>
    <property type="match status" value="1"/>
</dbReference>
<dbReference type="Proteomes" id="UP000621455">
    <property type="component" value="Unassembled WGS sequence"/>
</dbReference>
<feature type="domain" description="Solute-binding protein family 3/N-terminal" evidence="2">
    <location>
        <begin position="57"/>
        <end position="278"/>
    </location>
</feature>
<comment type="caution">
    <text evidence="3">The sequence shown here is derived from an EMBL/GenBank/DDBJ whole genome shotgun (WGS) entry which is preliminary data.</text>
</comment>
<reference evidence="3 4" key="1">
    <citation type="submission" date="2019-10" db="EMBL/GenBank/DDBJ databases">
        <title>Taxonomy of Antarctic Massilia spp.: description of Massilia rubra sp. nov., Massilia aquatica sp. nov., Massilia mucilaginosa sp. nov., Massilia frigida sp. nov. isolated from streams, lakes and regoliths.</title>
        <authorList>
            <person name="Holochova P."/>
            <person name="Sedlacek I."/>
            <person name="Kralova S."/>
            <person name="Maslanova I."/>
            <person name="Busse H.-J."/>
            <person name="Stankova E."/>
            <person name="Vrbovska V."/>
            <person name="Kovarovic V."/>
            <person name="Bartak M."/>
            <person name="Svec P."/>
            <person name="Pantucek R."/>
        </authorList>
    </citation>
    <scope>NUCLEOTIDE SEQUENCE [LARGE SCALE GENOMIC DNA]</scope>
    <source>
        <strain evidence="3 4">CCM 8695</strain>
    </source>
</reference>
<dbReference type="SUPFAM" id="SSF53850">
    <property type="entry name" value="Periplasmic binding protein-like II"/>
    <property type="match status" value="1"/>
</dbReference>
<proteinExistence type="predicted"/>
<keyword evidence="1" id="KW-0732">Signal</keyword>
<protein>
    <submittedName>
        <fullName evidence="3">Transporter substrate-binding domain-containing protein</fullName>
    </submittedName>
</protein>
<evidence type="ECO:0000256" key="1">
    <source>
        <dbReference type="ARBA" id="ARBA00022729"/>
    </source>
</evidence>
<gene>
    <name evidence="3" type="ORF">F2P44_26610</name>
</gene>
<sequence length="280" mass="30760">MAIIHSFFLGGGGMLFHHTPQLRAQPGKWSLFVILLAIACVGALGGTARAQELRLQEVNVGMGLSKPPYIMESGTAGLDYDIAKQALAAGGYKLVGQMLPQTRALAMLRAGQLDGMLSTTEGIGGQDYFTDTYIVYQNVATTLTSRNLKLRQIEDLSNYSVAAFQNASMVLGDRFGLVVSGHSDYRELPSQITQNKLLFMGRVDVVVGDRLIFRYFSDKLEPQIDSTQAVTYHRIFPESPRKAVFRDARVRDAFNAGLKIIRANSSYDTIVKQYVGAARP</sequence>
<evidence type="ECO:0000313" key="4">
    <source>
        <dbReference type="Proteomes" id="UP000621455"/>
    </source>
</evidence>
<evidence type="ECO:0000313" key="3">
    <source>
        <dbReference type="EMBL" id="NHZ82819.1"/>
    </source>
</evidence>
<evidence type="ECO:0000259" key="2">
    <source>
        <dbReference type="SMART" id="SM00062"/>
    </source>
</evidence>
<dbReference type="PANTHER" id="PTHR35936">
    <property type="entry name" value="MEMBRANE-BOUND LYTIC MUREIN TRANSGLYCOSYLASE F"/>
    <property type="match status" value="1"/>
</dbReference>
<name>A0ABX0NHN6_9BURK</name>